<dbReference type="STRING" id="83560.NC80_04305"/>
<dbReference type="AlphaFoldDB" id="A0A069ZV20"/>
<dbReference type="RefSeq" id="WP_010231757.1">
    <property type="nucleotide sequence ID" value="NZ_CP007217.1"/>
</dbReference>
<evidence type="ECO:0000256" key="1">
    <source>
        <dbReference type="ARBA" id="ARBA00004651"/>
    </source>
</evidence>
<protein>
    <submittedName>
        <fullName evidence="8">Preprotein translocase T</fullName>
    </submittedName>
</protein>
<dbReference type="KEGG" id="cmm:NC80_04305"/>
<evidence type="ECO:0000256" key="6">
    <source>
        <dbReference type="ARBA" id="ARBA00023136"/>
    </source>
</evidence>
<keyword evidence="5 7" id="KW-1133">Transmembrane helix</keyword>
<feature type="transmembrane region" description="Helical" evidence="7">
    <location>
        <begin position="147"/>
        <end position="173"/>
    </location>
</feature>
<dbReference type="Proteomes" id="UP000260363">
    <property type="component" value="Chromosome"/>
</dbReference>
<dbReference type="GO" id="GO:0006605">
    <property type="term" value="P:protein targeting"/>
    <property type="evidence" value="ECO:0007669"/>
    <property type="project" value="InterPro"/>
</dbReference>
<feature type="transmembrane region" description="Helical" evidence="7">
    <location>
        <begin position="87"/>
        <end position="112"/>
    </location>
</feature>
<comment type="subcellular location">
    <subcellularLocation>
        <location evidence="1">Cell membrane</location>
        <topology evidence="1">Multi-pass membrane protein</topology>
    </subcellularLocation>
</comment>
<sequence length="289" mass="32355">MATLPDVLSGLGSSYIDYIFQKPADYVWTVFLLLSARMLSILALVPFLGAKLFPSPIKIGIAFSWMGVIFPKVIQDTTIAHYQDLDIFYILLIKEIVIGVLIGFLFSFPFYAAQSAGSFITNQQGIQGLEGATSLVSIEQTSPHGIFYHYFVTIVFWLVGGHRIILSVLLQSLEVIPIHAVFPEEMMSLRAPIWIAILKMCQLCLIMTIQLSAPAAVAMLMSDLFLGIINRMAPQVQVIYLLSALKAFLGLLFLTLAWWFIVKQIDYFTLAWFKEIPVMLFGAHPPKVL</sequence>
<dbReference type="GeneID" id="1246221"/>
<evidence type="ECO:0000256" key="7">
    <source>
        <dbReference type="SAM" id="Phobius"/>
    </source>
</evidence>
<dbReference type="KEGG" id="cmg:NC81_04325"/>
<feature type="transmembrane region" description="Helical" evidence="7">
    <location>
        <begin position="26"/>
        <end position="45"/>
    </location>
</feature>
<evidence type="ECO:0000256" key="2">
    <source>
        <dbReference type="ARBA" id="ARBA00009772"/>
    </source>
</evidence>
<evidence type="ECO:0000256" key="3">
    <source>
        <dbReference type="ARBA" id="ARBA00022475"/>
    </source>
</evidence>
<dbReference type="KEGG" id="cmx:DNC_04335"/>
<dbReference type="PANTHER" id="PTHR30065:SF1">
    <property type="entry name" value="SURFACE PRESENTATION OF ANTIGENS PROTEIN SPAR"/>
    <property type="match status" value="1"/>
</dbReference>
<accession>A0A069ZV20</accession>
<evidence type="ECO:0000313" key="9">
    <source>
        <dbReference type="Proteomes" id="UP000260363"/>
    </source>
</evidence>
<evidence type="ECO:0000313" key="8">
    <source>
        <dbReference type="EMBL" id="AJR10918.1"/>
    </source>
</evidence>
<name>A0A069ZV20_CHLMR</name>
<dbReference type="PRINTS" id="PR00953">
    <property type="entry name" value="TYPE3IMRPROT"/>
</dbReference>
<organism evidence="8 9">
    <name type="scientific">Chlamydia muridarum</name>
    <dbReference type="NCBI Taxonomy" id="83560"/>
    <lineage>
        <taxon>Bacteria</taxon>
        <taxon>Pseudomonadati</taxon>
        <taxon>Chlamydiota</taxon>
        <taxon>Chlamydiia</taxon>
        <taxon>Chlamydiales</taxon>
        <taxon>Chlamydiaceae</taxon>
        <taxon>Chlamydia/Chlamydophila group</taxon>
        <taxon>Chlamydia</taxon>
    </lineage>
</organism>
<evidence type="ECO:0000256" key="4">
    <source>
        <dbReference type="ARBA" id="ARBA00022692"/>
    </source>
</evidence>
<keyword evidence="3" id="KW-1003">Cell membrane</keyword>
<proteinExistence type="inferred from homology"/>
<evidence type="ECO:0000256" key="5">
    <source>
        <dbReference type="ARBA" id="ARBA00022989"/>
    </source>
</evidence>
<feature type="transmembrane region" description="Helical" evidence="7">
    <location>
        <begin position="57"/>
        <end position="75"/>
    </location>
</feature>
<comment type="similarity">
    <text evidence="2">Belongs to the FliR/MopE/SpaR family.</text>
</comment>
<dbReference type="PANTHER" id="PTHR30065">
    <property type="entry name" value="FLAGELLAR BIOSYNTHETIC PROTEIN FLIR"/>
    <property type="match status" value="1"/>
</dbReference>
<keyword evidence="6 7" id="KW-0472">Membrane</keyword>
<dbReference type="EMBL" id="CP007217">
    <property type="protein sequence ID" value="AJR10918.1"/>
    <property type="molecule type" value="Genomic_DNA"/>
</dbReference>
<dbReference type="GO" id="GO:0005886">
    <property type="term" value="C:plasma membrane"/>
    <property type="evidence" value="ECO:0007669"/>
    <property type="project" value="UniProtKB-SubCell"/>
</dbReference>
<dbReference type="InterPro" id="IPR002010">
    <property type="entry name" value="T3SS_IM_R"/>
</dbReference>
<dbReference type="PATRIC" id="fig|83560.10.peg.882"/>
<reference evidence="8 9" key="1">
    <citation type="submission" date="2014-02" db="EMBL/GenBank/DDBJ databases">
        <authorList>
            <person name="Chen C."/>
            <person name="Conrad T.A."/>
            <person name="Zhou Z."/>
            <person name="Lai Z."/>
            <person name="Zhong G."/>
        </authorList>
    </citation>
    <scope>NUCLEOTIDE SEQUENCE [LARGE SCALE GENOMIC DNA]</scope>
    <source>
        <strain evidence="8 9">Nigg3-28</strain>
    </source>
</reference>
<dbReference type="OMA" id="APQFNIF"/>
<feature type="transmembrane region" description="Helical" evidence="7">
    <location>
        <begin position="238"/>
        <end position="261"/>
    </location>
</feature>
<feature type="transmembrane region" description="Helical" evidence="7">
    <location>
        <begin position="193"/>
        <end position="226"/>
    </location>
</feature>
<gene>
    <name evidence="8" type="ORF">BD36_04585</name>
</gene>
<dbReference type="Pfam" id="PF01311">
    <property type="entry name" value="Bac_export_1"/>
    <property type="match status" value="1"/>
</dbReference>
<keyword evidence="4 7" id="KW-0812">Transmembrane</keyword>